<protein>
    <recommendedName>
        <fullName evidence="1">PE domain-containing protein</fullName>
    </recommendedName>
</protein>
<gene>
    <name evidence="2" type="ORF">AWB93_07995</name>
</gene>
<feature type="domain" description="PE" evidence="1">
    <location>
        <begin position="18"/>
        <end position="108"/>
    </location>
</feature>
<reference evidence="2 3" key="1">
    <citation type="submission" date="2016-01" db="EMBL/GenBank/DDBJ databases">
        <title>The new phylogeny of the genus Mycobacterium.</title>
        <authorList>
            <person name="Tarcisio F."/>
            <person name="Conor M."/>
            <person name="Antonella G."/>
            <person name="Elisabetta G."/>
            <person name="Giulia F.S."/>
            <person name="Sara T."/>
            <person name="Anna F."/>
            <person name="Clotilde B."/>
            <person name="Roberto B."/>
            <person name="Veronica D.S."/>
            <person name="Fabio R."/>
            <person name="Monica P."/>
            <person name="Olivier J."/>
            <person name="Enrico T."/>
            <person name="Nicola S."/>
        </authorList>
    </citation>
    <scope>NUCLEOTIDE SEQUENCE [LARGE SCALE GENOMIC DNA]</scope>
    <source>
        <strain evidence="2 3">DSM 44277</strain>
    </source>
</reference>
<dbReference type="Gene3D" id="1.10.287.850">
    <property type="entry name" value="HP0062-like domain"/>
    <property type="match status" value="1"/>
</dbReference>
<dbReference type="EMBL" id="LQOK01000022">
    <property type="protein sequence ID" value="ORV01043.1"/>
    <property type="molecule type" value="Genomic_DNA"/>
</dbReference>
<dbReference type="AlphaFoldDB" id="A0A1X1R884"/>
<dbReference type="SUPFAM" id="SSF140459">
    <property type="entry name" value="PE/PPE dimer-like"/>
    <property type="match status" value="1"/>
</dbReference>
<keyword evidence="3" id="KW-1185">Reference proteome</keyword>
<evidence type="ECO:0000313" key="3">
    <source>
        <dbReference type="Proteomes" id="UP000193990"/>
    </source>
</evidence>
<evidence type="ECO:0000259" key="1">
    <source>
        <dbReference type="Pfam" id="PF00934"/>
    </source>
</evidence>
<name>A0A1X1R884_MYCBE</name>
<dbReference type="Proteomes" id="UP000193990">
    <property type="component" value="Unassembled WGS sequence"/>
</dbReference>
<sequence length="561" mass="55571">MTAGHRRWPYERVDMSFVIATPELVESAATNLAGIRSSLAEAAANAAGPTTGIATAAQDEVSVAIASMFGNFGQQFQAVSAQAQSFHQQFVSLMNAGAGAYASAETANAAQTMLGGALDGGVLGSVGQAAGNVGAELNGAVAALGNGGLGGFVGGQIQTGAQAISNAIAGSPIGLGAVQTGGAAAAMSGISSFGATVAAPYQALVSNTVTNLQAIGNTVVSNPFPFLHQLATNQIGYGQTIASSIATGIQNLPAELANLPATIQTGIQGLATFNPGALLQQFVNNQIGYAQTIATSLQSAAQDFVTGVQTLPPAFLTAFQDLLAGNPSAAYSVLNDALVNAFLPGFNGVQVGPAGSSVLIDIVPIGPLGDLLPILAIPGQMAQGFTNLLPAGTIPAQIAQHATNLINAFTNLGTTLFISDVANLNFGIPLQLLLDGIGAPANALSALNSTGVALVSALQAGNASAAAATLLDAPAVVANAFLNGTTVVALPTATVSLFGLTLPSTTYLPLGGLLTPLSTPEVLVNLDGTMLQLELSGGTPIGGLIPGLLSFPAQLAADIAD</sequence>
<proteinExistence type="predicted"/>
<accession>A0A1X1R884</accession>
<dbReference type="InterPro" id="IPR038332">
    <property type="entry name" value="PPE_sf"/>
</dbReference>
<dbReference type="Pfam" id="PF00934">
    <property type="entry name" value="PE"/>
    <property type="match status" value="1"/>
</dbReference>
<dbReference type="InterPro" id="IPR000084">
    <property type="entry name" value="PE-PGRS_N"/>
</dbReference>
<evidence type="ECO:0000313" key="2">
    <source>
        <dbReference type="EMBL" id="ORV01043.1"/>
    </source>
</evidence>
<organism evidence="2 3">
    <name type="scientific">Mycobacterium bohemicum</name>
    <dbReference type="NCBI Taxonomy" id="56425"/>
    <lineage>
        <taxon>Bacteria</taxon>
        <taxon>Bacillati</taxon>
        <taxon>Actinomycetota</taxon>
        <taxon>Actinomycetes</taxon>
        <taxon>Mycobacteriales</taxon>
        <taxon>Mycobacteriaceae</taxon>
        <taxon>Mycobacterium</taxon>
    </lineage>
</organism>
<comment type="caution">
    <text evidence="2">The sequence shown here is derived from an EMBL/GenBank/DDBJ whole genome shotgun (WGS) entry which is preliminary data.</text>
</comment>
<dbReference type="STRING" id="56425.AWB93_07995"/>